<accession>A0ABP0E3X3</accession>
<dbReference type="SUPFAM" id="SSF64167">
    <property type="entry name" value="SurE-like"/>
    <property type="match status" value="1"/>
</dbReference>
<evidence type="ECO:0000256" key="2">
    <source>
        <dbReference type="ARBA" id="ARBA00022723"/>
    </source>
</evidence>
<comment type="caution">
    <text evidence="6">The sequence shown here is derived from an EMBL/GenBank/DDBJ whole genome shotgun (WGS) entry which is preliminary data.</text>
</comment>
<dbReference type="InterPro" id="IPR011009">
    <property type="entry name" value="Kinase-like_dom_sf"/>
</dbReference>
<evidence type="ECO:0000256" key="3">
    <source>
        <dbReference type="ARBA" id="ARBA00022801"/>
    </source>
</evidence>
<dbReference type="InterPro" id="IPR002828">
    <property type="entry name" value="SurE-like_Pase/nucleotidase"/>
</dbReference>
<gene>
    <name evidence="6" type="ORF">SEPCBS57363_006604</name>
</gene>
<dbReference type="InterPro" id="IPR036523">
    <property type="entry name" value="SurE-like_sf"/>
</dbReference>
<protein>
    <recommendedName>
        <fullName evidence="8">Survival protein SurE-like phosphatase/nucleotidase domain-containing protein</fullName>
    </recommendedName>
</protein>
<evidence type="ECO:0000313" key="6">
    <source>
        <dbReference type="EMBL" id="CAK7275288.1"/>
    </source>
</evidence>
<dbReference type="PANTHER" id="PTHR30457">
    <property type="entry name" value="5'-NUCLEOTIDASE SURE"/>
    <property type="match status" value="1"/>
</dbReference>
<keyword evidence="7" id="KW-1185">Reference proteome</keyword>
<sequence>MNGKPIVNPYIVDRIRNEAAALQFISDHTTIPVPKLLGLWEKNGLLHLKTEMVQGAIELGNVEKSRPPAAIQSVTAQLESEILPQHCQLRRNFIGSADPKLPVTVPHHLWRFKDNRVWPRATTEGDDFVFVHTDLGSQNILVDPDTFRILSIIDWETAGIFLQEWELSKWKSSRPAHLVMKATHLVLGLALTTSTHGLNILITNDDGFGTANIRAMYQAMTALGHNCYIVASSSDQSGQGSRLIFTSDATLKSDSEFGIIASGAPSIGQDPKDDHIWYYNGSPATQVLVALDYVLPNHANFSVPDLVMTGPNYGLNIGPFLYSISGTLGATQTAIERGIPAIAFAGAYGKHTAYYDIQASTSAGLQDPATIMGRLAANLAQAFIDKSSRANDTLGGRVLPLGYGVSVNIPLISSFTDDSCVNPPFVRARMTGGGEFTSKAVYNKATGLFGSANYADAGTNMCINGDCSLPGETEVVNSGCKSSVVLFTIDYDAPYGVSNLTDPYTALLPDVVQLNNATDLVGGLGVNASVQGTTESSNKSSSATAKSGAGRVALGRFSSLAALAMSAAVLAMAL</sequence>
<dbReference type="InterPro" id="IPR030048">
    <property type="entry name" value="SurE"/>
</dbReference>
<dbReference type="Pfam" id="PF01636">
    <property type="entry name" value="APH"/>
    <property type="match status" value="1"/>
</dbReference>
<name>A0ABP0E3X3_9PEZI</name>
<organism evidence="6 7">
    <name type="scientific">Sporothrix epigloea</name>
    <dbReference type="NCBI Taxonomy" id="1892477"/>
    <lineage>
        <taxon>Eukaryota</taxon>
        <taxon>Fungi</taxon>
        <taxon>Dikarya</taxon>
        <taxon>Ascomycota</taxon>
        <taxon>Pezizomycotina</taxon>
        <taxon>Sordariomycetes</taxon>
        <taxon>Sordariomycetidae</taxon>
        <taxon>Ophiostomatales</taxon>
        <taxon>Ophiostomataceae</taxon>
        <taxon>Sporothrix</taxon>
    </lineage>
</organism>
<keyword evidence="3" id="KW-0378">Hydrolase</keyword>
<dbReference type="Proteomes" id="UP001642501">
    <property type="component" value="Unassembled WGS sequence"/>
</dbReference>
<evidence type="ECO:0000256" key="1">
    <source>
        <dbReference type="ARBA" id="ARBA00011062"/>
    </source>
</evidence>
<comment type="similarity">
    <text evidence="1">Belongs to the SurE nucleotidase family.</text>
</comment>
<dbReference type="InterPro" id="IPR002575">
    <property type="entry name" value="Aminoglycoside_PTrfase"/>
</dbReference>
<dbReference type="EMBL" id="CAWUOM010000215">
    <property type="protein sequence ID" value="CAK7275288.1"/>
    <property type="molecule type" value="Genomic_DNA"/>
</dbReference>
<proteinExistence type="inferred from homology"/>
<dbReference type="SUPFAM" id="SSF56112">
    <property type="entry name" value="Protein kinase-like (PK-like)"/>
    <property type="match status" value="1"/>
</dbReference>
<feature type="domain" description="Aminoglycoside phosphotransferase" evidence="4">
    <location>
        <begin position="14"/>
        <end position="160"/>
    </location>
</feature>
<dbReference type="Gene3D" id="3.90.1200.10">
    <property type="match status" value="1"/>
</dbReference>
<evidence type="ECO:0000313" key="7">
    <source>
        <dbReference type="Proteomes" id="UP001642501"/>
    </source>
</evidence>
<evidence type="ECO:0000259" key="5">
    <source>
        <dbReference type="Pfam" id="PF01975"/>
    </source>
</evidence>
<evidence type="ECO:0000259" key="4">
    <source>
        <dbReference type="Pfam" id="PF01636"/>
    </source>
</evidence>
<feature type="domain" description="Survival protein SurE-like phosphatase/nucleotidase" evidence="5">
    <location>
        <begin position="200"/>
        <end position="410"/>
    </location>
</feature>
<evidence type="ECO:0008006" key="8">
    <source>
        <dbReference type="Google" id="ProtNLM"/>
    </source>
</evidence>
<reference evidence="6 7" key="1">
    <citation type="submission" date="2024-01" db="EMBL/GenBank/DDBJ databases">
        <authorList>
            <person name="Allen C."/>
            <person name="Tagirdzhanova G."/>
        </authorList>
    </citation>
    <scope>NUCLEOTIDE SEQUENCE [LARGE SCALE GENOMIC DNA]</scope>
    <source>
        <strain evidence="6 7">CBS 573.63</strain>
    </source>
</reference>
<keyword evidence="2" id="KW-0479">Metal-binding</keyword>
<dbReference type="Gene3D" id="3.40.1210.10">
    <property type="entry name" value="Survival protein SurE-like phosphatase/nucleotidase"/>
    <property type="match status" value="1"/>
</dbReference>
<dbReference type="Pfam" id="PF01975">
    <property type="entry name" value="SurE"/>
    <property type="match status" value="1"/>
</dbReference>
<dbReference type="PANTHER" id="PTHR30457:SF0">
    <property type="entry name" value="PHOSPHATASE, PUTATIVE (AFU_ORTHOLOGUE AFUA_4G01070)-RELATED"/>
    <property type="match status" value="1"/>
</dbReference>